<dbReference type="RefSeq" id="WP_167973524.1">
    <property type="nucleotide sequence ID" value="NZ_BHZG01000112.1"/>
</dbReference>
<keyword evidence="4" id="KW-1185">Reference proteome</keyword>
<sequence length="361" mass="38369">MEPPEKPEEPTGEDGPATGASGEAAGPAFPAPREAAEAAAQADHDEGGAAGESPPRDAVPAEQARGGAPTEGRPTAGGAERAPNPAPLTTEGFVFARLGWPARIVIALSVGLATVLGLWHIAMGFLYVAPANTLSKEYASVIRDGYSNPEFEQNWKLFAPNPLQSDIAVEVRAEFEAENGGVRTTDWINLTAMDIDAIRYNLLPSHTAHNTLRRAWDTYSNTLDEDGRPVGARGERATVYVHRIALLRLSTIMDTEPVQRLQIRSAVTPLATPPWDDRSVNTETVHDEQDWRTVLPPDRPRGALAPDGERPPPQPAPEADAEDAGGDEAAESEDTADGARRAPTTGSDQGTSGTEAREGES</sequence>
<feature type="compositionally biased region" description="Acidic residues" evidence="1">
    <location>
        <begin position="319"/>
        <end position="336"/>
    </location>
</feature>
<protein>
    <submittedName>
        <fullName evidence="3">Uncharacterized protein</fullName>
    </submittedName>
</protein>
<dbReference type="Pfam" id="PF19136">
    <property type="entry name" value="DUF5819"/>
    <property type="match status" value="1"/>
</dbReference>
<feature type="region of interest" description="Disordered" evidence="1">
    <location>
        <begin position="270"/>
        <end position="361"/>
    </location>
</feature>
<feature type="compositionally biased region" description="Low complexity" evidence="1">
    <location>
        <begin position="13"/>
        <end position="41"/>
    </location>
</feature>
<dbReference type="InterPro" id="IPR043857">
    <property type="entry name" value="DUF5819"/>
</dbReference>
<dbReference type="EMBL" id="JAAVJD010000230">
    <property type="protein sequence ID" value="NJQ08027.1"/>
    <property type="molecule type" value="Genomic_DNA"/>
</dbReference>
<keyword evidence="2" id="KW-0472">Membrane</keyword>
<accession>A0A7X6D4H8</accession>
<feature type="compositionally biased region" description="Polar residues" evidence="1">
    <location>
        <begin position="344"/>
        <end position="354"/>
    </location>
</feature>
<evidence type="ECO:0000256" key="2">
    <source>
        <dbReference type="SAM" id="Phobius"/>
    </source>
</evidence>
<feature type="region of interest" description="Disordered" evidence="1">
    <location>
        <begin position="1"/>
        <end position="86"/>
    </location>
</feature>
<name>A0A7X6D4H8_9ACTN</name>
<evidence type="ECO:0000313" key="3">
    <source>
        <dbReference type="EMBL" id="NJQ08027.1"/>
    </source>
</evidence>
<dbReference type="Proteomes" id="UP000578686">
    <property type="component" value="Unassembled WGS sequence"/>
</dbReference>
<reference evidence="3 4" key="1">
    <citation type="submission" date="2020-03" db="EMBL/GenBank/DDBJ databases">
        <title>Draft genome of Streptomyces sp. ventii, isolated from the Axial Seamount in the Pacific Ocean, and resequencing of the two type strains Streptomyces lonarensis strain NCL 716 and Streptomyces bohaiensis strain 11A07.</title>
        <authorList>
            <person name="Loughran R.M."/>
            <person name="Pfannmuller K.M."/>
            <person name="Wasson B.J."/>
            <person name="Deadmond M.C."/>
            <person name="Paddock B.E."/>
            <person name="Koyack M.J."/>
            <person name="Gallegos D.A."/>
            <person name="Mitchell E.A."/>
            <person name="Ushijima B."/>
            <person name="Saw J.H."/>
            <person name="Mcphail K.L."/>
            <person name="Videau P."/>
        </authorList>
    </citation>
    <scope>NUCLEOTIDE SEQUENCE [LARGE SCALE GENOMIC DNA]</scope>
    <source>
        <strain evidence="3 4">NCL716</strain>
    </source>
</reference>
<organism evidence="3 4">
    <name type="scientific">Streptomyces lonarensis</name>
    <dbReference type="NCBI Taxonomy" id="700599"/>
    <lineage>
        <taxon>Bacteria</taxon>
        <taxon>Bacillati</taxon>
        <taxon>Actinomycetota</taxon>
        <taxon>Actinomycetes</taxon>
        <taxon>Kitasatosporales</taxon>
        <taxon>Streptomycetaceae</taxon>
        <taxon>Streptomyces</taxon>
    </lineage>
</organism>
<feature type="transmembrane region" description="Helical" evidence="2">
    <location>
        <begin position="104"/>
        <end position="128"/>
    </location>
</feature>
<evidence type="ECO:0000313" key="4">
    <source>
        <dbReference type="Proteomes" id="UP000578686"/>
    </source>
</evidence>
<dbReference type="AlphaFoldDB" id="A0A7X6D4H8"/>
<keyword evidence="2" id="KW-1133">Transmembrane helix</keyword>
<evidence type="ECO:0000256" key="1">
    <source>
        <dbReference type="SAM" id="MobiDB-lite"/>
    </source>
</evidence>
<comment type="caution">
    <text evidence="3">The sequence shown here is derived from an EMBL/GenBank/DDBJ whole genome shotgun (WGS) entry which is preliminary data.</text>
</comment>
<proteinExistence type="predicted"/>
<gene>
    <name evidence="3" type="ORF">HCN56_21180</name>
</gene>
<feature type="compositionally biased region" description="Basic and acidic residues" evidence="1">
    <location>
        <begin position="275"/>
        <end position="291"/>
    </location>
</feature>
<keyword evidence="2" id="KW-0812">Transmembrane</keyword>